<dbReference type="EMBL" id="JAUSWL010000002">
    <property type="protein sequence ID" value="MDQ0542185.1"/>
    <property type="molecule type" value="Genomic_DNA"/>
</dbReference>
<feature type="transmembrane region" description="Helical" evidence="4">
    <location>
        <begin position="191"/>
        <end position="211"/>
    </location>
</feature>
<dbReference type="InterPro" id="IPR024478">
    <property type="entry name" value="HlyB_4HB_MCP"/>
</dbReference>
<keyword evidence="1 3" id="KW-0807">Transducer</keyword>
<dbReference type="CDD" id="cd06225">
    <property type="entry name" value="HAMP"/>
    <property type="match status" value="1"/>
</dbReference>
<dbReference type="Proteomes" id="UP001223420">
    <property type="component" value="Unassembled WGS sequence"/>
</dbReference>
<evidence type="ECO:0000313" key="8">
    <source>
        <dbReference type="Proteomes" id="UP001223420"/>
    </source>
</evidence>
<dbReference type="GO" id="GO:0004888">
    <property type="term" value="F:transmembrane signaling receptor activity"/>
    <property type="evidence" value="ECO:0007669"/>
    <property type="project" value="InterPro"/>
</dbReference>
<dbReference type="PROSITE" id="PS50111">
    <property type="entry name" value="CHEMOTAXIS_TRANSDUC_2"/>
    <property type="match status" value="1"/>
</dbReference>
<dbReference type="Pfam" id="PF00015">
    <property type="entry name" value="MCPsignal"/>
    <property type="match status" value="1"/>
</dbReference>
<feature type="domain" description="HAMP" evidence="6">
    <location>
        <begin position="211"/>
        <end position="264"/>
    </location>
</feature>
<comment type="similarity">
    <text evidence="2">Belongs to the methyl-accepting chemotaxis (MCP) protein family.</text>
</comment>
<dbReference type="Gene3D" id="1.10.287.950">
    <property type="entry name" value="Methyl-accepting chemotaxis protein"/>
    <property type="match status" value="1"/>
</dbReference>
<dbReference type="InterPro" id="IPR004090">
    <property type="entry name" value="Chemotax_Me-accpt_rcpt"/>
</dbReference>
<dbReference type="RefSeq" id="WP_230365617.1">
    <property type="nucleotide sequence ID" value="NZ_JAJALK010000003.1"/>
</dbReference>
<gene>
    <name evidence="7" type="ORF">QO001_001103</name>
</gene>
<dbReference type="PANTHER" id="PTHR32089">
    <property type="entry name" value="METHYL-ACCEPTING CHEMOTAXIS PROTEIN MCPB"/>
    <property type="match status" value="1"/>
</dbReference>
<dbReference type="SMART" id="SM00304">
    <property type="entry name" value="HAMP"/>
    <property type="match status" value="1"/>
</dbReference>
<evidence type="ECO:0000256" key="4">
    <source>
        <dbReference type="SAM" id="Phobius"/>
    </source>
</evidence>
<dbReference type="SUPFAM" id="SSF58104">
    <property type="entry name" value="Methyl-accepting chemotaxis protein (MCP) signaling domain"/>
    <property type="match status" value="1"/>
</dbReference>
<dbReference type="PRINTS" id="PR00260">
    <property type="entry name" value="CHEMTRNSDUCR"/>
</dbReference>
<dbReference type="SMART" id="SM00283">
    <property type="entry name" value="MA"/>
    <property type="match status" value="1"/>
</dbReference>
<reference evidence="7" key="1">
    <citation type="submission" date="2023-07" db="EMBL/GenBank/DDBJ databases">
        <title>Genomic Encyclopedia of Type Strains, Phase IV (KMG-IV): sequencing the most valuable type-strain genomes for metagenomic binning, comparative biology and taxonomic classification.</title>
        <authorList>
            <person name="Goeker M."/>
        </authorList>
    </citation>
    <scope>NUCLEOTIDE SEQUENCE</scope>
    <source>
        <strain evidence="7">DSM 19569</strain>
    </source>
</reference>
<accession>A0AAJ1WV19</accession>
<dbReference type="GO" id="GO:0007165">
    <property type="term" value="P:signal transduction"/>
    <property type="evidence" value="ECO:0007669"/>
    <property type="project" value="UniProtKB-KW"/>
</dbReference>
<organism evidence="7 8">
    <name type="scientific">Methylobacterium brachiatum</name>
    <dbReference type="NCBI Taxonomy" id="269660"/>
    <lineage>
        <taxon>Bacteria</taxon>
        <taxon>Pseudomonadati</taxon>
        <taxon>Pseudomonadota</taxon>
        <taxon>Alphaproteobacteria</taxon>
        <taxon>Hyphomicrobiales</taxon>
        <taxon>Methylobacteriaceae</taxon>
        <taxon>Methylobacterium</taxon>
    </lineage>
</organism>
<keyword evidence="4" id="KW-0812">Transmembrane</keyword>
<name>A0AAJ1WV19_9HYPH</name>
<evidence type="ECO:0000313" key="7">
    <source>
        <dbReference type="EMBL" id="MDQ0542185.1"/>
    </source>
</evidence>
<dbReference type="Gene3D" id="6.10.340.10">
    <property type="match status" value="1"/>
</dbReference>
<keyword evidence="4" id="KW-0472">Membrane</keyword>
<dbReference type="AlphaFoldDB" id="A0AAJ1WV19"/>
<dbReference type="Pfam" id="PF00672">
    <property type="entry name" value="HAMP"/>
    <property type="match status" value="1"/>
</dbReference>
<evidence type="ECO:0000259" key="5">
    <source>
        <dbReference type="PROSITE" id="PS50111"/>
    </source>
</evidence>
<dbReference type="InterPro" id="IPR003660">
    <property type="entry name" value="HAMP_dom"/>
</dbReference>
<dbReference type="PANTHER" id="PTHR32089:SF112">
    <property type="entry name" value="LYSOZYME-LIKE PROTEIN-RELATED"/>
    <property type="match status" value="1"/>
</dbReference>
<evidence type="ECO:0000256" key="3">
    <source>
        <dbReference type="PROSITE-ProRule" id="PRU00284"/>
    </source>
</evidence>
<dbReference type="Pfam" id="PF12729">
    <property type="entry name" value="4HB_MCP_1"/>
    <property type="match status" value="1"/>
</dbReference>
<evidence type="ECO:0000256" key="2">
    <source>
        <dbReference type="ARBA" id="ARBA00029447"/>
    </source>
</evidence>
<feature type="domain" description="Methyl-accepting transducer" evidence="5">
    <location>
        <begin position="305"/>
        <end position="541"/>
    </location>
</feature>
<evidence type="ECO:0000256" key="1">
    <source>
        <dbReference type="ARBA" id="ARBA00023224"/>
    </source>
</evidence>
<dbReference type="GO" id="GO:0006935">
    <property type="term" value="P:chemotaxis"/>
    <property type="evidence" value="ECO:0007669"/>
    <property type="project" value="InterPro"/>
</dbReference>
<dbReference type="InterPro" id="IPR004089">
    <property type="entry name" value="MCPsignal_dom"/>
</dbReference>
<comment type="caution">
    <text evidence="7">The sequence shown here is derived from an EMBL/GenBank/DDBJ whole genome shotgun (WGS) entry which is preliminary data.</text>
</comment>
<proteinExistence type="inferred from homology"/>
<protein>
    <submittedName>
        <fullName evidence="7">Methyl-accepting chemotaxis protein</fullName>
    </submittedName>
</protein>
<dbReference type="GO" id="GO:0016020">
    <property type="term" value="C:membrane"/>
    <property type="evidence" value="ECO:0007669"/>
    <property type="project" value="InterPro"/>
</dbReference>
<evidence type="ECO:0000259" key="6">
    <source>
        <dbReference type="PROSITE" id="PS50885"/>
    </source>
</evidence>
<sequence length="561" mass="58165">MLESVSIKGKLIACFSIMLALIGGLAALSYHQIETINHVATDLRAMRLPATQALGGIQTMTLRIRVNGNRLLLAKTPQQRADAMTSIDQRMAELQGYKARYTSLMETEAKRALFRTFEQQWAAYLNEQAETFAKADAGDAAGAQEQYNTTMSDSIRGIVATLKSLADLENAAAESSGAQAQAAYDQARQQMMVFLAVAAILAIGAVVMLVLEISRPLGRMTAAMHQLASGDTETAIPAFGRRDEVGAMAGAVQIFKESMIRARSLEQETAQARLAAEEQRKLGMREMADSFEAAIGGIIGQVSASASELQATAQTMTVTATQTASRSTTVAVAAEAAAVNVNTVAAAAEELGSSVQEIGRQVDGSAQLARLAVSETDQTGALVEELSTVVSRIGDVVGLISNIAGQTNLLALNATIEAARAGAAGKGFAVVASEVKALAEQTAKATQDISGQITQVRGTTGQAVTAIGGITARIQEISGVATSIASAVEQQGAATQEIVRNVGQAATGTAEVTTNIAGVAGAADETGAAASQVLSAASALSRQSEHLAVEVRHFLQTVRAA</sequence>
<keyword evidence="4" id="KW-1133">Transmembrane helix</keyword>
<dbReference type="PROSITE" id="PS50885">
    <property type="entry name" value="HAMP"/>
    <property type="match status" value="1"/>
</dbReference>